<protein>
    <submittedName>
        <fullName evidence="1">Uncharacterized protein</fullName>
    </submittedName>
</protein>
<dbReference type="EMBL" id="JAANYQ010000003">
    <property type="protein sequence ID" value="KAF4124856.1"/>
    <property type="molecule type" value="Genomic_DNA"/>
</dbReference>
<evidence type="ECO:0000313" key="1">
    <source>
        <dbReference type="EMBL" id="KAF4124856.1"/>
    </source>
</evidence>
<reference evidence="1" key="1">
    <citation type="submission" date="2020-03" db="EMBL/GenBank/DDBJ databases">
        <title>Site-based positive gene gene selection in Geosmithia morbida across the United States reveals a broad range of putative effectors and factors for local host and environmental adapation.</title>
        <authorList>
            <person name="Onufrak A."/>
            <person name="Murdoch R.W."/>
            <person name="Gazis R."/>
            <person name="Huff M."/>
            <person name="Staton M."/>
            <person name="Klingeman W."/>
            <person name="Hadziabdic D."/>
        </authorList>
    </citation>
    <scope>NUCLEOTIDE SEQUENCE</scope>
    <source>
        <strain evidence="1">1262</strain>
    </source>
</reference>
<gene>
    <name evidence="1" type="ORF">GMORB2_3695</name>
</gene>
<dbReference type="Proteomes" id="UP000749293">
    <property type="component" value="Unassembled WGS sequence"/>
</dbReference>
<keyword evidence="2" id="KW-1185">Reference proteome</keyword>
<accession>A0A9P4YZX4</accession>
<dbReference type="AlphaFoldDB" id="A0A9P4YZX4"/>
<dbReference type="RefSeq" id="XP_035323508.1">
    <property type="nucleotide sequence ID" value="XM_035465671.1"/>
</dbReference>
<name>A0A9P4YZX4_9HYPO</name>
<sequence>MPSSDTPITIDRIRDYTPHGSRKKCLYTLEKILGILKICCPDETRFTIELGEIIRSTVLCLQGLHCSSVEGVIPKSTDIVFARSELDRAIGDGGLWPAYLIYARLLEGNGRTPRRKVNYISRTSTVPCESGRTCLR</sequence>
<dbReference type="GeneID" id="55969923"/>
<comment type="caution">
    <text evidence="1">The sequence shown here is derived from an EMBL/GenBank/DDBJ whole genome shotgun (WGS) entry which is preliminary data.</text>
</comment>
<organism evidence="1 2">
    <name type="scientific">Geosmithia morbida</name>
    <dbReference type="NCBI Taxonomy" id="1094350"/>
    <lineage>
        <taxon>Eukaryota</taxon>
        <taxon>Fungi</taxon>
        <taxon>Dikarya</taxon>
        <taxon>Ascomycota</taxon>
        <taxon>Pezizomycotina</taxon>
        <taxon>Sordariomycetes</taxon>
        <taxon>Hypocreomycetidae</taxon>
        <taxon>Hypocreales</taxon>
        <taxon>Bionectriaceae</taxon>
        <taxon>Geosmithia</taxon>
    </lineage>
</organism>
<proteinExistence type="predicted"/>
<evidence type="ECO:0000313" key="2">
    <source>
        <dbReference type="Proteomes" id="UP000749293"/>
    </source>
</evidence>